<reference evidence="1 2" key="1">
    <citation type="submission" date="2020-08" db="EMBL/GenBank/DDBJ databases">
        <title>Genome sequence of Sphingomonas sediminicola KACC 15039T.</title>
        <authorList>
            <person name="Hyun D.-W."/>
            <person name="Bae J.-W."/>
        </authorList>
    </citation>
    <scope>NUCLEOTIDE SEQUENCE [LARGE SCALE GENOMIC DNA]</scope>
    <source>
        <strain evidence="1 2">KACC 15039</strain>
    </source>
</reference>
<protein>
    <submittedName>
        <fullName evidence="1">Uncharacterized protein</fullName>
    </submittedName>
</protein>
<keyword evidence="2" id="KW-1185">Reference proteome</keyword>
<dbReference type="EMBL" id="CP060782">
    <property type="protein sequence ID" value="QNP45666.1"/>
    <property type="molecule type" value="Genomic_DNA"/>
</dbReference>
<gene>
    <name evidence="1" type="ORF">H9L14_14260</name>
</gene>
<accession>A0ABX6T723</accession>
<evidence type="ECO:0000313" key="2">
    <source>
        <dbReference type="Proteomes" id="UP000516105"/>
    </source>
</evidence>
<dbReference type="RefSeq" id="WP_187708621.1">
    <property type="nucleotide sequence ID" value="NZ_CP060782.1"/>
</dbReference>
<name>A0ABX6T723_9SPHN</name>
<proteinExistence type="predicted"/>
<sequence length="108" mass="11554">MSINDRAGVLIPLTAGNMRNNHIYVRAAKHLVPAGSLGGSNSESAGDNLTVSFLPGETVDTDIDATKMIFRNRSAVADFFKRTGASEGDHAIIHRVGPHSLEVSLLRK</sequence>
<evidence type="ECO:0000313" key="1">
    <source>
        <dbReference type="EMBL" id="QNP45666.1"/>
    </source>
</evidence>
<dbReference type="Proteomes" id="UP000516105">
    <property type="component" value="Chromosome"/>
</dbReference>
<organism evidence="1 2">
    <name type="scientific">Sphingomonas sediminicola</name>
    <dbReference type="NCBI Taxonomy" id="386874"/>
    <lineage>
        <taxon>Bacteria</taxon>
        <taxon>Pseudomonadati</taxon>
        <taxon>Pseudomonadota</taxon>
        <taxon>Alphaproteobacteria</taxon>
        <taxon>Sphingomonadales</taxon>
        <taxon>Sphingomonadaceae</taxon>
        <taxon>Sphingomonas</taxon>
    </lineage>
</organism>